<sequence length="230" mass="25631">MLISNSPLFKEYARPVIQSESSRGRALYSPFVVMDTVVQRLLNLAKLETTQFKISNVSKDSFDLTIESRLIGTGIISSTIHATDVNLSFNGYNSGKMMLPQIQTSFWGTKLVVWEQRVYITNHTVCHAFVRSLIVDDNTSLQLESKRCTVGALGTSSTCDLHLDIPLKAMGRLHVTLKKLLRADKSITTGFNLNYTGPIEIDYGHCLFEFGNGSSETLLEMRGDLKMAQS</sequence>
<accession>A0A8H5WK44</accession>
<proteinExistence type="predicted"/>
<reference evidence="1 2" key="1">
    <citation type="submission" date="2020-05" db="EMBL/GenBank/DDBJ databases">
        <title>Identification and distribution of gene clusters putatively required for synthesis of sphingolipid metabolism inhibitors in phylogenetically diverse species of the filamentous fungus Fusarium.</title>
        <authorList>
            <person name="Kim H.-S."/>
            <person name="Busman M."/>
            <person name="Brown D.W."/>
            <person name="Divon H."/>
            <person name="Uhlig S."/>
            <person name="Proctor R.H."/>
        </authorList>
    </citation>
    <scope>NUCLEOTIDE SEQUENCE [LARGE SCALE GENOMIC DNA]</scope>
    <source>
        <strain evidence="1 2">NRRL 20693</strain>
    </source>
</reference>
<evidence type="ECO:0000313" key="1">
    <source>
        <dbReference type="EMBL" id="KAF5661083.1"/>
    </source>
</evidence>
<dbReference type="OrthoDB" id="10039566at2759"/>
<dbReference type="GO" id="GO:0016874">
    <property type="term" value="F:ligase activity"/>
    <property type="evidence" value="ECO:0007669"/>
    <property type="project" value="UniProtKB-KW"/>
</dbReference>
<organism evidence="1 2">
    <name type="scientific">Fusarium heterosporum</name>
    <dbReference type="NCBI Taxonomy" id="42747"/>
    <lineage>
        <taxon>Eukaryota</taxon>
        <taxon>Fungi</taxon>
        <taxon>Dikarya</taxon>
        <taxon>Ascomycota</taxon>
        <taxon>Pezizomycotina</taxon>
        <taxon>Sordariomycetes</taxon>
        <taxon>Hypocreomycetidae</taxon>
        <taxon>Hypocreales</taxon>
        <taxon>Nectriaceae</taxon>
        <taxon>Fusarium</taxon>
        <taxon>Fusarium heterosporum species complex</taxon>
    </lineage>
</organism>
<comment type="caution">
    <text evidence="1">The sequence shown here is derived from an EMBL/GenBank/DDBJ whole genome shotgun (WGS) entry which is preliminary data.</text>
</comment>
<dbReference type="EMBL" id="JAAGWQ010000185">
    <property type="protein sequence ID" value="KAF5661083.1"/>
    <property type="molecule type" value="Genomic_DNA"/>
</dbReference>
<dbReference type="AlphaFoldDB" id="A0A8H5WK44"/>
<keyword evidence="2" id="KW-1185">Reference proteome</keyword>
<protein>
    <submittedName>
        <fullName evidence="1">Ubiquitin ligase (Hul4)</fullName>
    </submittedName>
</protein>
<name>A0A8H5WK44_FUSHE</name>
<dbReference type="Proteomes" id="UP000567885">
    <property type="component" value="Unassembled WGS sequence"/>
</dbReference>
<evidence type="ECO:0000313" key="2">
    <source>
        <dbReference type="Proteomes" id="UP000567885"/>
    </source>
</evidence>
<keyword evidence="1" id="KW-0436">Ligase</keyword>
<gene>
    <name evidence="1" type="ORF">FHETE_8615</name>
</gene>